<evidence type="ECO:0000256" key="1">
    <source>
        <dbReference type="ARBA" id="ARBA00023015"/>
    </source>
</evidence>
<dbReference type="EMBL" id="CP053709">
    <property type="protein sequence ID" value="QKE93059.1"/>
    <property type="molecule type" value="Genomic_DNA"/>
</dbReference>
<evidence type="ECO:0000256" key="3">
    <source>
        <dbReference type="ARBA" id="ARBA00023163"/>
    </source>
</evidence>
<keyword evidence="6" id="KW-1185">Reference proteome</keyword>
<dbReference type="Pfam" id="PF07702">
    <property type="entry name" value="UTRA"/>
    <property type="match status" value="1"/>
</dbReference>
<evidence type="ECO:0000256" key="2">
    <source>
        <dbReference type="ARBA" id="ARBA00023125"/>
    </source>
</evidence>
<dbReference type="PROSITE" id="PS50949">
    <property type="entry name" value="HTH_GNTR"/>
    <property type="match status" value="1"/>
</dbReference>
<proteinExistence type="predicted"/>
<reference evidence="5 6" key="1">
    <citation type="journal article" date="2014" name="World J. Microbiol. Biotechnol.">
        <title>Biodiversity and physiological characteristics of Antarctic and Arctic lichens-associated bacteria.</title>
        <authorList>
            <person name="Lee Y.M."/>
            <person name="Kim E.H."/>
            <person name="Lee H.K."/>
            <person name="Hong S.G."/>
        </authorList>
    </citation>
    <scope>NUCLEOTIDE SEQUENCE [LARGE SCALE GENOMIC DNA]</scope>
    <source>
        <strain evidence="5 6">PAMC 26569</strain>
        <plasmid evidence="5">unnamed1</plasmid>
    </source>
</reference>
<dbReference type="GO" id="GO:0003677">
    <property type="term" value="F:DNA binding"/>
    <property type="evidence" value="ECO:0007669"/>
    <property type="project" value="UniProtKB-KW"/>
</dbReference>
<dbReference type="InterPro" id="IPR011663">
    <property type="entry name" value="UTRA"/>
</dbReference>
<dbReference type="PANTHER" id="PTHR44846:SF1">
    <property type="entry name" value="MANNOSYL-D-GLYCERATE TRANSPORT_METABOLISM SYSTEM REPRESSOR MNGR-RELATED"/>
    <property type="match status" value="1"/>
</dbReference>
<geneLocation type="plasmid" evidence="5 6">
    <name>unnamed1</name>
</geneLocation>
<dbReference type="Gene3D" id="3.40.1410.10">
    <property type="entry name" value="Chorismate lyase-like"/>
    <property type="match status" value="1"/>
</dbReference>
<evidence type="ECO:0000259" key="4">
    <source>
        <dbReference type="PROSITE" id="PS50949"/>
    </source>
</evidence>
<dbReference type="SUPFAM" id="SSF64288">
    <property type="entry name" value="Chorismate lyase-like"/>
    <property type="match status" value="1"/>
</dbReference>
<keyword evidence="2" id="KW-0238">DNA-binding</keyword>
<dbReference type="KEGG" id="lck:HN018_22945"/>
<dbReference type="GO" id="GO:0045892">
    <property type="term" value="P:negative regulation of DNA-templated transcription"/>
    <property type="evidence" value="ECO:0007669"/>
    <property type="project" value="TreeGrafter"/>
</dbReference>
<dbReference type="InterPro" id="IPR036388">
    <property type="entry name" value="WH-like_DNA-bd_sf"/>
</dbReference>
<dbReference type="SMART" id="SM00345">
    <property type="entry name" value="HTH_GNTR"/>
    <property type="match status" value="1"/>
</dbReference>
<evidence type="ECO:0000313" key="5">
    <source>
        <dbReference type="EMBL" id="QKE93059.1"/>
    </source>
</evidence>
<accession>A0A6M8HWW3</accession>
<dbReference type="InterPro" id="IPR000524">
    <property type="entry name" value="Tscrpt_reg_HTH_GntR"/>
</dbReference>
<dbReference type="PANTHER" id="PTHR44846">
    <property type="entry name" value="MANNOSYL-D-GLYCERATE TRANSPORT/METABOLISM SYSTEM REPRESSOR MNGR-RELATED"/>
    <property type="match status" value="1"/>
</dbReference>
<keyword evidence="5" id="KW-0614">Plasmid</keyword>
<organism evidence="5 6">
    <name type="scientific">Lichenicola cladoniae</name>
    <dbReference type="NCBI Taxonomy" id="1484109"/>
    <lineage>
        <taxon>Bacteria</taxon>
        <taxon>Pseudomonadati</taxon>
        <taxon>Pseudomonadota</taxon>
        <taxon>Alphaproteobacteria</taxon>
        <taxon>Acetobacterales</taxon>
        <taxon>Acetobacteraceae</taxon>
        <taxon>Lichenicola</taxon>
    </lineage>
</organism>
<dbReference type="AlphaFoldDB" id="A0A6M8HWW3"/>
<dbReference type="InterPro" id="IPR036390">
    <property type="entry name" value="WH_DNA-bd_sf"/>
</dbReference>
<dbReference type="SMART" id="SM00866">
    <property type="entry name" value="UTRA"/>
    <property type="match status" value="1"/>
</dbReference>
<dbReference type="InterPro" id="IPR050679">
    <property type="entry name" value="Bact_HTH_transcr_reg"/>
</dbReference>
<dbReference type="GO" id="GO:0003700">
    <property type="term" value="F:DNA-binding transcription factor activity"/>
    <property type="evidence" value="ECO:0007669"/>
    <property type="project" value="InterPro"/>
</dbReference>
<gene>
    <name evidence="5" type="ORF">HN018_22945</name>
</gene>
<dbReference type="Proteomes" id="UP000500767">
    <property type="component" value="Plasmid unnamed1"/>
</dbReference>
<dbReference type="Pfam" id="PF00392">
    <property type="entry name" value="GntR"/>
    <property type="match status" value="1"/>
</dbReference>
<name>A0A6M8HWW3_9PROT</name>
<evidence type="ECO:0000313" key="6">
    <source>
        <dbReference type="Proteomes" id="UP000500767"/>
    </source>
</evidence>
<dbReference type="RefSeq" id="WP_171836231.1">
    <property type="nucleotide sequence ID" value="NZ_CP053709.1"/>
</dbReference>
<sequence length="255" mass="28759">MGEGAGATAADPAPALDGDTYTPLYRRLHRTIARRIAARDWRPGEAIPSEAEFARVYDLAVGTVRKAIDALESDGLIERRHGSGTFVRRSNFNNSMMRFFLFRDSAGSALTPESHIVSRRRLTDRPAIARRLGLEDDAPLIEIIRHRSWDGGMRLLEDIYLPHASFAAILACPETEIGQLLYPAYERLCGTLVCFIEEEITIEPASREDARLLGLRAAEKLVQVERTALDALRQPLEWRRSRGQTDRFHYRLSVS</sequence>
<protein>
    <submittedName>
        <fullName evidence="5">GntR family transcriptional regulator</fullName>
    </submittedName>
</protein>
<dbReference type="CDD" id="cd07377">
    <property type="entry name" value="WHTH_GntR"/>
    <property type="match status" value="1"/>
</dbReference>
<dbReference type="Gene3D" id="1.10.10.10">
    <property type="entry name" value="Winged helix-like DNA-binding domain superfamily/Winged helix DNA-binding domain"/>
    <property type="match status" value="1"/>
</dbReference>
<dbReference type="InterPro" id="IPR028978">
    <property type="entry name" value="Chorismate_lyase_/UTRA_dom_sf"/>
</dbReference>
<keyword evidence="1" id="KW-0805">Transcription regulation</keyword>
<feature type="domain" description="HTH gntR-type" evidence="4">
    <location>
        <begin position="22"/>
        <end position="90"/>
    </location>
</feature>
<dbReference type="SUPFAM" id="SSF46785">
    <property type="entry name" value="Winged helix' DNA-binding domain"/>
    <property type="match status" value="1"/>
</dbReference>
<keyword evidence="3" id="KW-0804">Transcription</keyword>